<evidence type="ECO:0000313" key="4">
    <source>
        <dbReference type="Proteomes" id="UP000234789"/>
    </source>
</evidence>
<dbReference type="AlphaFoldDB" id="A0A2N5NA78"/>
<evidence type="ECO:0000259" key="2">
    <source>
        <dbReference type="Pfam" id="PF02517"/>
    </source>
</evidence>
<keyword evidence="1" id="KW-0472">Membrane</keyword>
<proteinExistence type="predicted"/>
<comment type="caution">
    <text evidence="3">The sequence shown here is derived from an EMBL/GenBank/DDBJ whole genome shotgun (WGS) entry which is preliminary data.</text>
</comment>
<name>A0A2N5NA78_9BACL</name>
<feature type="transmembrane region" description="Helical" evidence="1">
    <location>
        <begin position="236"/>
        <end position="257"/>
    </location>
</feature>
<feature type="transmembrane region" description="Helical" evidence="1">
    <location>
        <begin position="460"/>
        <end position="475"/>
    </location>
</feature>
<dbReference type="GO" id="GO:0080120">
    <property type="term" value="P:CAAX-box protein maturation"/>
    <property type="evidence" value="ECO:0007669"/>
    <property type="project" value="UniProtKB-ARBA"/>
</dbReference>
<feature type="transmembrane region" description="Helical" evidence="1">
    <location>
        <begin position="361"/>
        <end position="386"/>
    </location>
</feature>
<feature type="domain" description="CAAX prenyl protease 2/Lysostaphin resistance protein A-like" evidence="2">
    <location>
        <begin position="399"/>
        <end position="491"/>
    </location>
</feature>
<evidence type="ECO:0000256" key="1">
    <source>
        <dbReference type="SAM" id="Phobius"/>
    </source>
</evidence>
<gene>
    <name evidence="3" type="ORF">B8V81_1449</name>
</gene>
<dbReference type="GO" id="GO:0004175">
    <property type="term" value="F:endopeptidase activity"/>
    <property type="evidence" value="ECO:0007669"/>
    <property type="project" value="UniProtKB-ARBA"/>
</dbReference>
<feature type="transmembrane region" description="Helical" evidence="1">
    <location>
        <begin position="433"/>
        <end position="454"/>
    </location>
</feature>
<reference evidence="3 4" key="1">
    <citation type="submission" date="2017-05" db="EMBL/GenBank/DDBJ databases">
        <title>Functional genome analysis of Paenibacillus pasadenensis strain R16: insights on endophytic life style and antifungal activity.</title>
        <authorList>
            <person name="Passera A."/>
            <person name="Marcolungo L."/>
            <person name="Casati P."/>
            <person name="Brasca M."/>
            <person name="Quaglino F."/>
            <person name="Delledonne M."/>
        </authorList>
    </citation>
    <scope>NUCLEOTIDE SEQUENCE [LARGE SCALE GENOMIC DNA]</scope>
    <source>
        <strain evidence="3 4">R16</strain>
    </source>
</reference>
<dbReference type="RefSeq" id="WP_052333322.1">
    <property type="nucleotide sequence ID" value="NZ_BIMM01000104.1"/>
</dbReference>
<keyword evidence="1" id="KW-1133">Transmembrane helix</keyword>
<sequence>MNSSHLDQAFRRYVWCGAIGAALFLLLQVIPSAAGVGAESEPVHPVSRGQAMAAAADFAQKQLRALPQNAHAVHQADRLMAGYVAKEKLGKTLDSSAGLKVPVDVWQVTQNFDDGRRLLVEIGMTSGKLVGWKQVLGPTGGDGGSSALEGEALDRTVQRQADELGLGQLRRSGPAKEGSVRYEAAAITVGEAGLIVLAAGERLEGEIRLTRFQPVYEVPASYAAYTMEQDRLGEQLSLLGNLLPSGIMTLLAIVYAIVMRRFTSFRRGWALALVFLAFYTINNFNLLDGLRAIYGGEVNAELAAMAQLVFMTALTFVMAVGAYFSLVAGDGLWRAQGRPLWTAGSEPGFGAEAWSAMKLSYAFAFLLLGLQTLILGGLSAATGAWATTDVTQSPYNMAALWLMPLLAWCAAIQEEAVYRLFGIGLLMKWIKNPFLASLIPTVIWALGHVTYPIYPSTTRLIELTILGLLFSYLFLKFGFFTAVFTHAVMNSVLMSMSLFMTGRPAETVAGVIYIVAPIAVAWLMRRYGLQRRAAAYPPPA</sequence>
<accession>A0A2N5NA78</accession>
<dbReference type="Proteomes" id="UP000234789">
    <property type="component" value="Unassembled WGS sequence"/>
</dbReference>
<feature type="transmembrane region" description="Helical" evidence="1">
    <location>
        <begin position="507"/>
        <end position="524"/>
    </location>
</feature>
<dbReference type="EMBL" id="NFEZ01000003">
    <property type="protein sequence ID" value="PLT47225.1"/>
    <property type="molecule type" value="Genomic_DNA"/>
</dbReference>
<keyword evidence="1" id="KW-0812">Transmembrane</keyword>
<dbReference type="Pfam" id="PF02517">
    <property type="entry name" value="Rce1-like"/>
    <property type="match status" value="1"/>
</dbReference>
<dbReference type="InterPro" id="IPR003675">
    <property type="entry name" value="Rce1/LyrA-like_dom"/>
</dbReference>
<keyword evidence="4" id="KW-1185">Reference proteome</keyword>
<feature type="transmembrane region" description="Helical" evidence="1">
    <location>
        <begin position="307"/>
        <end position="328"/>
    </location>
</feature>
<evidence type="ECO:0000313" key="3">
    <source>
        <dbReference type="EMBL" id="PLT47225.1"/>
    </source>
</evidence>
<dbReference type="OrthoDB" id="2675631at2"/>
<organism evidence="3 4">
    <name type="scientific">Paenibacillus pasadenensis</name>
    <dbReference type="NCBI Taxonomy" id="217090"/>
    <lineage>
        <taxon>Bacteria</taxon>
        <taxon>Bacillati</taxon>
        <taxon>Bacillota</taxon>
        <taxon>Bacilli</taxon>
        <taxon>Bacillales</taxon>
        <taxon>Paenibacillaceae</taxon>
        <taxon>Paenibacillus</taxon>
    </lineage>
</organism>
<feature type="transmembrane region" description="Helical" evidence="1">
    <location>
        <begin position="269"/>
        <end position="287"/>
    </location>
</feature>
<protein>
    <recommendedName>
        <fullName evidence="2">CAAX prenyl protease 2/Lysostaphin resistance protein A-like domain-containing protein</fullName>
    </recommendedName>
</protein>